<dbReference type="GO" id="GO:0030054">
    <property type="term" value="C:cell junction"/>
    <property type="evidence" value="ECO:0007669"/>
    <property type="project" value="UniProtKB-ARBA"/>
</dbReference>
<evidence type="ECO:0000313" key="12">
    <source>
        <dbReference type="EMBL" id="KAF0297026.1"/>
    </source>
</evidence>
<evidence type="ECO:0000313" key="13">
    <source>
        <dbReference type="Proteomes" id="UP000440578"/>
    </source>
</evidence>
<dbReference type="FunFam" id="2.30.29.30:FF:000047">
    <property type="entry name" value="vasodilator-stimulated phosphoprotein isoform X2"/>
    <property type="match status" value="1"/>
</dbReference>
<keyword evidence="7" id="KW-0009">Actin-binding</keyword>
<feature type="domain" description="WH1" evidence="11">
    <location>
        <begin position="1"/>
        <end position="112"/>
    </location>
</feature>
<keyword evidence="4" id="KW-0963">Cytoplasm</keyword>
<evidence type="ECO:0000256" key="2">
    <source>
        <dbReference type="ARBA" id="ARBA00004510"/>
    </source>
</evidence>
<dbReference type="InterPro" id="IPR014885">
    <property type="entry name" value="VASP_tetra"/>
</dbReference>
<feature type="compositionally biased region" description="Polar residues" evidence="10">
    <location>
        <begin position="117"/>
        <end position="126"/>
    </location>
</feature>
<dbReference type="InterPro" id="IPR038023">
    <property type="entry name" value="VASP_sf"/>
</dbReference>
<keyword evidence="9" id="KW-0966">Cell projection</keyword>
<evidence type="ECO:0000256" key="9">
    <source>
        <dbReference type="ARBA" id="ARBA00023273"/>
    </source>
</evidence>
<keyword evidence="13" id="KW-1185">Reference proteome</keyword>
<evidence type="ECO:0000256" key="10">
    <source>
        <dbReference type="SAM" id="MobiDB-lite"/>
    </source>
</evidence>
<feature type="compositionally biased region" description="Low complexity" evidence="10">
    <location>
        <begin position="295"/>
        <end position="309"/>
    </location>
</feature>
<dbReference type="CDD" id="cd01207">
    <property type="entry name" value="EVH1_Ena_VASP-like"/>
    <property type="match status" value="1"/>
</dbReference>
<accession>A0A6A4VQU0</accession>
<feature type="region of interest" description="Disordered" evidence="10">
    <location>
        <begin position="187"/>
        <end position="212"/>
    </location>
</feature>
<dbReference type="InterPro" id="IPR000697">
    <property type="entry name" value="WH1/EVH1_dom"/>
</dbReference>
<dbReference type="GO" id="GO:0003779">
    <property type="term" value="F:actin binding"/>
    <property type="evidence" value="ECO:0007669"/>
    <property type="project" value="UniProtKB-KW"/>
</dbReference>
<dbReference type="SUPFAM" id="SSF50729">
    <property type="entry name" value="PH domain-like"/>
    <property type="match status" value="1"/>
</dbReference>
<feature type="region of interest" description="Disordered" evidence="10">
    <location>
        <begin position="117"/>
        <end position="172"/>
    </location>
</feature>
<dbReference type="AlphaFoldDB" id="A0A6A4VQU0"/>
<dbReference type="SMART" id="SM00461">
    <property type="entry name" value="WH1"/>
    <property type="match status" value="1"/>
</dbReference>
<dbReference type="Proteomes" id="UP000440578">
    <property type="component" value="Unassembled WGS sequence"/>
</dbReference>
<dbReference type="PANTHER" id="PTHR11202">
    <property type="entry name" value="SPROUTY-RELATED, EVH1 DOMAIN-CONTAINING PROTEIN FAMILY MEMBER"/>
    <property type="match status" value="1"/>
</dbReference>
<comment type="caution">
    <text evidence="12">The sequence shown here is derived from an EMBL/GenBank/DDBJ whole genome shotgun (WGS) entry which is preliminary data.</text>
</comment>
<evidence type="ECO:0000259" key="11">
    <source>
        <dbReference type="PROSITE" id="PS50229"/>
    </source>
</evidence>
<dbReference type="SUPFAM" id="SSF118370">
    <property type="entry name" value="Vasodilator-stimulated phosphoprotein, VASP, tetramerisation domain"/>
    <property type="match status" value="1"/>
</dbReference>
<dbReference type="GO" id="GO:0005829">
    <property type="term" value="C:cytosol"/>
    <property type="evidence" value="ECO:0007669"/>
    <property type="project" value="UniProtKB-ARBA"/>
</dbReference>
<dbReference type="PANTHER" id="PTHR11202:SF22">
    <property type="entry name" value="PROTEIN ENABLED"/>
    <property type="match status" value="1"/>
</dbReference>
<reference evidence="12 13" key="1">
    <citation type="submission" date="2019-07" db="EMBL/GenBank/DDBJ databases">
        <title>Draft genome assembly of a fouling barnacle, Amphibalanus amphitrite (Darwin, 1854): The first reference genome for Thecostraca.</title>
        <authorList>
            <person name="Kim W."/>
        </authorList>
    </citation>
    <scope>NUCLEOTIDE SEQUENCE [LARGE SCALE GENOMIC DNA]</scope>
    <source>
        <strain evidence="12">SNU_AA5</strain>
        <tissue evidence="12">Soma without cirri and trophi</tissue>
    </source>
</reference>
<dbReference type="PROSITE" id="PS50229">
    <property type="entry name" value="WH1"/>
    <property type="match status" value="1"/>
</dbReference>
<feature type="compositionally biased region" description="Low complexity" evidence="10">
    <location>
        <begin position="190"/>
        <end position="207"/>
    </location>
</feature>
<dbReference type="Gene3D" id="1.20.5.1160">
    <property type="entry name" value="Vasodilator-stimulated phosphoprotein"/>
    <property type="match status" value="1"/>
</dbReference>
<keyword evidence="5" id="KW-0597">Phosphoprotein</keyword>
<keyword evidence="8" id="KW-0206">Cytoskeleton</keyword>
<feature type="region of interest" description="Disordered" evidence="10">
    <location>
        <begin position="226"/>
        <end position="309"/>
    </location>
</feature>
<evidence type="ECO:0000256" key="5">
    <source>
        <dbReference type="ARBA" id="ARBA00022553"/>
    </source>
</evidence>
<dbReference type="Pfam" id="PF00568">
    <property type="entry name" value="WH1"/>
    <property type="match status" value="1"/>
</dbReference>
<comment type="subcellular location">
    <subcellularLocation>
        <location evidence="2">Cell projection</location>
        <location evidence="2">Lamellipodium</location>
    </subcellularLocation>
    <subcellularLocation>
        <location evidence="1">Cytoplasm</location>
        <location evidence="1">Cytoskeleton</location>
    </subcellularLocation>
</comment>
<dbReference type="GO" id="GO:0030027">
    <property type="term" value="C:lamellipodium"/>
    <property type="evidence" value="ECO:0007669"/>
    <property type="project" value="UniProtKB-SubCell"/>
</dbReference>
<evidence type="ECO:0000256" key="7">
    <source>
        <dbReference type="ARBA" id="ARBA00023203"/>
    </source>
</evidence>
<sequence length="343" mass="36620">MSNELSLTSGRANVMVYDDVNKKWVPAGTTNGFAKVHIYHHVVNNTYRVVGRKLQDQEVVINCAILKGLKYNQATPTFHQWRDNKRVYGLSFSSVDDANSFANTMLRAIDNLTESAQMTARSQQPTYGHAHTLPHKPSSTFQAAHPPEPAASPQRPVSSSEPPPSGLGGLGGLAAAIQNTKLKKTVVNNSDTSSCSSSGSSTYGTIGRAAGGPVMSMMDEMAATLARRKAKMTAAPSEDTAGGQEEGGPPRWERSHSTSGGSVVRPTNGGGAESPRPARKRLGSHDESRLNGLSPADQPAAAGGANAADLDALKQDILKEMRREMTAMKNDILDAIKMELNRR</sequence>
<evidence type="ECO:0000256" key="8">
    <source>
        <dbReference type="ARBA" id="ARBA00023212"/>
    </source>
</evidence>
<proteinExistence type="inferred from homology"/>
<dbReference type="OrthoDB" id="31170at2759"/>
<dbReference type="GO" id="GO:0017124">
    <property type="term" value="F:SH3 domain binding"/>
    <property type="evidence" value="ECO:0007669"/>
    <property type="project" value="UniProtKB-KW"/>
</dbReference>
<dbReference type="InterPro" id="IPR011993">
    <property type="entry name" value="PH-like_dom_sf"/>
</dbReference>
<gene>
    <name evidence="12" type="primary">EVL</name>
    <name evidence="12" type="ORF">FJT64_005512</name>
</gene>
<dbReference type="GO" id="GO:0005856">
    <property type="term" value="C:cytoskeleton"/>
    <property type="evidence" value="ECO:0007669"/>
    <property type="project" value="UniProtKB-SubCell"/>
</dbReference>
<dbReference type="Pfam" id="PF08776">
    <property type="entry name" value="VASP_tetra"/>
    <property type="match status" value="1"/>
</dbReference>
<evidence type="ECO:0000256" key="3">
    <source>
        <dbReference type="ARBA" id="ARBA00009785"/>
    </source>
</evidence>
<comment type="similarity">
    <text evidence="3">Belongs to the Ena/VASP family.</text>
</comment>
<evidence type="ECO:0000256" key="6">
    <source>
        <dbReference type="ARBA" id="ARBA00023036"/>
    </source>
</evidence>
<organism evidence="12 13">
    <name type="scientific">Amphibalanus amphitrite</name>
    <name type="common">Striped barnacle</name>
    <name type="synonym">Balanus amphitrite</name>
    <dbReference type="NCBI Taxonomy" id="1232801"/>
    <lineage>
        <taxon>Eukaryota</taxon>
        <taxon>Metazoa</taxon>
        <taxon>Ecdysozoa</taxon>
        <taxon>Arthropoda</taxon>
        <taxon>Crustacea</taxon>
        <taxon>Multicrustacea</taxon>
        <taxon>Cirripedia</taxon>
        <taxon>Thoracica</taxon>
        <taxon>Thoracicalcarea</taxon>
        <taxon>Balanomorpha</taxon>
        <taxon>Balanoidea</taxon>
        <taxon>Balanidae</taxon>
        <taxon>Amphibalaninae</taxon>
        <taxon>Amphibalanus</taxon>
    </lineage>
</organism>
<evidence type="ECO:0000256" key="1">
    <source>
        <dbReference type="ARBA" id="ARBA00004245"/>
    </source>
</evidence>
<name>A0A6A4VQU0_AMPAM</name>
<dbReference type="EMBL" id="VIIS01001515">
    <property type="protein sequence ID" value="KAF0297026.1"/>
    <property type="molecule type" value="Genomic_DNA"/>
</dbReference>
<protein>
    <submittedName>
        <fullName evidence="12">Ena/VASP-like protein</fullName>
    </submittedName>
</protein>
<keyword evidence="6" id="KW-0729">SH3-binding</keyword>
<dbReference type="Gene3D" id="2.30.29.30">
    <property type="entry name" value="Pleckstrin-homology domain (PH domain)/Phosphotyrosine-binding domain (PTB)"/>
    <property type="match status" value="1"/>
</dbReference>
<evidence type="ECO:0000256" key="4">
    <source>
        <dbReference type="ARBA" id="ARBA00022490"/>
    </source>
</evidence>